<dbReference type="Proteomes" id="UP000035762">
    <property type="component" value="Unassembled WGS sequence"/>
</dbReference>
<dbReference type="STRING" id="1035.BN961_01757"/>
<keyword evidence="2" id="KW-1185">Reference proteome</keyword>
<proteinExistence type="predicted"/>
<evidence type="ECO:0000313" key="1">
    <source>
        <dbReference type="EMBL" id="CEG08343.1"/>
    </source>
</evidence>
<comment type="caution">
    <text evidence="1">The sequence shown here is derived from an EMBL/GenBank/DDBJ whole genome shotgun (WGS) entry which is preliminary data.</text>
</comment>
<gene>
    <name evidence="1" type="ORF">BN961_01757</name>
</gene>
<accession>A0A090N7C1</accession>
<protein>
    <submittedName>
        <fullName evidence="1">Uncharacterized protein</fullName>
    </submittedName>
</protein>
<dbReference type="EMBL" id="CCAZ020000001">
    <property type="protein sequence ID" value="CEG08343.1"/>
    <property type="molecule type" value="Genomic_DNA"/>
</dbReference>
<reference evidence="1 2" key="1">
    <citation type="journal article" date="2014" name="Genome Announc.">
        <title>Genome Sequence of Afipia felis Strain 76713, Isolated in Hospital Water Using an Amoeba Co-Culture Procedure.</title>
        <authorList>
            <person name="Benamar S."/>
            <person name="La Scola B."/>
            <person name="Croce O."/>
        </authorList>
    </citation>
    <scope>NUCLEOTIDE SEQUENCE [LARGE SCALE GENOMIC DNA]</scope>
    <source>
        <strain evidence="1 2">76713</strain>
    </source>
</reference>
<organism evidence="1 2">
    <name type="scientific">Afipia felis</name>
    <name type="common">Cat scratch disease bacillus</name>
    <dbReference type="NCBI Taxonomy" id="1035"/>
    <lineage>
        <taxon>Bacteria</taxon>
        <taxon>Pseudomonadati</taxon>
        <taxon>Pseudomonadota</taxon>
        <taxon>Alphaproteobacteria</taxon>
        <taxon>Hyphomicrobiales</taxon>
        <taxon>Nitrobacteraceae</taxon>
        <taxon>Afipia</taxon>
    </lineage>
</organism>
<sequence length="40" mass="4273">MVDTSPKPPKLFHSMPIQLVQKGDGRSMLGLDGTVDGFDG</sequence>
<name>A0A090N7C1_AFIFE</name>
<dbReference type="AlphaFoldDB" id="A0A090N7C1"/>
<evidence type="ECO:0000313" key="2">
    <source>
        <dbReference type="Proteomes" id="UP000035762"/>
    </source>
</evidence>